<feature type="domain" description="Myb/SANT-like DNA-binding" evidence="1">
    <location>
        <begin position="29"/>
        <end position="116"/>
    </location>
</feature>
<dbReference type="Gene3D" id="1.10.10.60">
    <property type="entry name" value="Homeodomain-like"/>
    <property type="match status" value="1"/>
</dbReference>
<reference evidence="2 3" key="1">
    <citation type="submission" date="2024-05" db="EMBL/GenBank/DDBJ databases">
        <title>Genetic variation in Jamaican populations of the coffee berry borer (Hypothenemus hampei).</title>
        <authorList>
            <person name="Errbii M."/>
            <person name="Myrie A."/>
        </authorList>
    </citation>
    <scope>NUCLEOTIDE SEQUENCE [LARGE SCALE GENOMIC DNA]</scope>
    <source>
        <strain evidence="2">JA-Hopewell-2020-01-JO</strain>
        <tissue evidence="2">Whole body</tissue>
    </source>
</reference>
<keyword evidence="3" id="KW-1185">Reference proteome</keyword>
<evidence type="ECO:0000313" key="2">
    <source>
        <dbReference type="EMBL" id="KAL1488658.1"/>
    </source>
</evidence>
<organism evidence="2 3">
    <name type="scientific">Hypothenemus hampei</name>
    <name type="common">Coffee berry borer</name>
    <dbReference type="NCBI Taxonomy" id="57062"/>
    <lineage>
        <taxon>Eukaryota</taxon>
        <taxon>Metazoa</taxon>
        <taxon>Ecdysozoa</taxon>
        <taxon>Arthropoda</taxon>
        <taxon>Hexapoda</taxon>
        <taxon>Insecta</taxon>
        <taxon>Pterygota</taxon>
        <taxon>Neoptera</taxon>
        <taxon>Endopterygota</taxon>
        <taxon>Coleoptera</taxon>
        <taxon>Polyphaga</taxon>
        <taxon>Cucujiformia</taxon>
        <taxon>Curculionidae</taxon>
        <taxon>Scolytinae</taxon>
        <taxon>Hypothenemus</taxon>
    </lineage>
</organism>
<dbReference type="PANTHER" id="PTHR47595:SF1">
    <property type="entry name" value="MYB_SANT-LIKE DNA-BINDING DOMAIN-CONTAINING PROTEIN"/>
    <property type="match status" value="1"/>
</dbReference>
<evidence type="ECO:0000259" key="1">
    <source>
        <dbReference type="Pfam" id="PF13837"/>
    </source>
</evidence>
<sequence>MLEIEKTEVKGYEVEESEVEDTVQFDNSKTWTKTTTLFLIDKMNEFDKEFSTGMKKNVWIKVAKECSANFKKNISWQNCEMKFKSLKRTYKTIISNNNTSGQRRRNWEYFEPMNKLLFNKPEITPVATCSSISRLHINIPETSHRKKRKLNSIEQRHKEKLSRIDRFNDLFEKMTEKM</sequence>
<proteinExistence type="predicted"/>
<dbReference type="Pfam" id="PF13837">
    <property type="entry name" value="Myb_DNA-bind_4"/>
    <property type="match status" value="1"/>
</dbReference>
<dbReference type="PANTHER" id="PTHR47595">
    <property type="entry name" value="HEAT SHOCK 70 KDA PROTEIN 14"/>
    <property type="match status" value="1"/>
</dbReference>
<dbReference type="AlphaFoldDB" id="A0ABD1E1W9"/>
<protein>
    <recommendedName>
        <fullName evidence="1">Myb/SANT-like DNA-binding domain-containing protein</fullName>
    </recommendedName>
</protein>
<evidence type="ECO:0000313" key="3">
    <source>
        <dbReference type="Proteomes" id="UP001566132"/>
    </source>
</evidence>
<gene>
    <name evidence="2" type="ORF">ABEB36_014458</name>
</gene>
<dbReference type="EMBL" id="JBDJPC010000013">
    <property type="protein sequence ID" value="KAL1488658.1"/>
    <property type="molecule type" value="Genomic_DNA"/>
</dbReference>
<name>A0ABD1E1W9_HYPHA</name>
<dbReference type="InterPro" id="IPR044822">
    <property type="entry name" value="Myb_DNA-bind_4"/>
</dbReference>
<comment type="caution">
    <text evidence="2">The sequence shown here is derived from an EMBL/GenBank/DDBJ whole genome shotgun (WGS) entry which is preliminary data.</text>
</comment>
<dbReference type="Proteomes" id="UP001566132">
    <property type="component" value="Unassembled WGS sequence"/>
</dbReference>
<accession>A0ABD1E1W9</accession>